<dbReference type="PANTHER" id="PTHR22911:SF130">
    <property type="entry name" value="BIOTIN TRANSPORTER"/>
    <property type="match status" value="1"/>
</dbReference>
<proteinExistence type="predicted"/>
<evidence type="ECO:0000259" key="2">
    <source>
        <dbReference type="Pfam" id="PF00892"/>
    </source>
</evidence>
<feature type="transmembrane region" description="Helical" evidence="1">
    <location>
        <begin position="56"/>
        <end position="75"/>
    </location>
</feature>
<feature type="transmembrane region" description="Helical" evidence="1">
    <location>
        <begin position="111"/>
        <end position="130"/>
    </location>
</feature>
<organism evidence="3 4">
    <name type="scientific">Microbulbifer echini</name>
    <dbReference type="NCBI Taxonomy" id="1529067"/>
    <lineage>
        <taxon>Bacteria</taxon>
        <taxon>Pseudomonadati</taxon>
        <taxon>Pseudomonadota</taxon>
        <taxon>Gammaproteobacteria</taxon>
        <taxon>Cellvibrionales</taxon>
        <taxon>Microbulbiferaceae</taxon>
        <taxon>Microbulbifer</taxon>
    </lineage>
</organism>
<keyword evidence="1" id="KW-0472">Membrane</keyword>
<feature type="transmembrane region" description="Helical" evidence="1">
    <location>
        <begin position="136"/>
        <end position="160"/>
    </location>
</feature>
<keyword evidence="1" id="KW-0812">Transmembrane</keyword>
<dbReference type="PANTHER" id="PTHR22911">
    <property type="entry name" value="ACYL-MALONYL CONDENSING ENZYME-RELATED"/>
    <property type="match status" value="1"/>
</dbReference>
<keyword evidence="1" id="KW-1133">Transmembrane helix</keyword>
<feature type="transmembrane region" description="Helical" evidence="1">
    <location>
        <begin position="32"/>
        <end position="49"/>
    </location>
</feature>
<dbReference type="Proteomes" id="UP001569414">
    <property type="component" value="Unassembled WGS sequence"/>
</dbReference>
<protein>
    <submittedName>
        <fullName evidence="3">DMT family transporter</fullName>
    </submittedName>
</protein>
<evidence type="ECO:0000313" key="4">
    <source>
        <dbReference type="Proteomes" id="UP001569414"/>
    </source>
</evidence>
<feature type="transmembrane region" description="Helical" evidence="1">
    <location>
        <begin position="258"/>
        <end position="275"/>
    </location>
</feature>
<feature type="transmembrane region" description="Helical" evidence="1">
    <location>
        <begin position="87"/>
        <end position="104"/>
    </location>
</feature>
<dbReference type="RefSeq" id="WP_371842936.1">
    <property type="nucleotide sequence ID" value="NZ_JBGMEL010000004.1"/>
</dbReference>
<feature type="transmembrane region" description="Helical" evidence="1">
    <location>
        <begin position="203"/>
        <end position="221"/>
    </location>
</feature>
<feature type="transmembrane region" description="Helical" evidence="1">
    <location>
        <begin position="233"/>
        <end position="252"/>
    </location>
</feature>
<evidence type="ECO:0000313" key="3">
    <source>
        <dbReference type="EMBL" id="MFA0790077.1"/>
    </source>
</evidence>
<dbReference type="InterPro" id="IPR000620">
    <property type="entry name" value="EamA_dom"/>
</dbReference>
<keyword evidence="4" id="KW-1185">Reference proteome</keyword>
<gene>
    <name evidence="3" type="ORF">ACCI51_05920</name>
</gene>
<reference evidence="3 4" key="1">
    <citation type="submission" date="2024-08" db="EMBL/GenBank/DDBJ databases">
        <authorList>
            <person name="Ishaq N."/>
        </authorList>
    </citation>
    <scope>NUCLEOTIDE SEQUENCE [LARGE SCALE GENOMIC DNA]</scope>
    <source>
        <strain evidence="3 4">JCM 30400</strain>
    </source>
</reference>
<dbReference type="EMBL" id="JBGMEL010000004">
    <property type="protein sequence ID" value="MFA0790077.1"/>
    <property type="molecule type" value="Genomic_DNA"/>
</dbReference>
<accession>A0ABV4NKI4</accession>
<name>A0ABV4NKI4_9GAMM</name>
<dbReference type="SUPFAM" id="SSF103481">
    <property type="entry name" value="Multidrug resistance efflux transporter EmrE"/>
    <property type="match status" value="2"/>
</dbReference>
<dbReference type="Pfam" id="PF00892">
    <property type="entry name" value="EamA"/>
    <property type="match status" value="2"/>
</dbReference>
<feature type="domain" description="EamA" evidence="2">
    <location>
        <begin position="3"/>
        <end position="127"/>
    </location>
</feature>
<comment type="caution">
    <text evidence="3">The sequence shown here is derived from an EMBL/GenBank/DDBJ whole genome shotgun (WGS) entry which is preliminary data.</text>
</comment>
<feature type="transmembrane region" description="Helical" evidence="1">
    <location>
        <begin position="172"/>
        <end position="191"/>
    </location>
</feature>
<sequence>MPLLIIVTLLWAFSFSLIGVYLAGQVDSYFSAMTRVLLAALVFLPLLQWRRCSARNAVTLMAIGGLQLGAMYLFYYQSFLLLSVPEVLLFTIFTPLYIALLYDLIERRLSLWNLAIALLAVFGAAIIRWDSPSGDYWAGFAVVQGANLCFAAGQVAYRQFMRQGQSLPPRQTFGWFFLGAALVSVIAWLILGRPQYPQSATQWTVLLWLGLVASGLGYFLWNKGAIQVSAATLAAMNNALVPVGLLVNLLIWNRDADIPRLALGGCAIAVAVILNERRNKIRDNLNGTYRST</sequence>
<feature type="domain" description="EamA" evidence="2">
    <location>
        <begin position="144"/>
        <end position="273"/>
    </location>
</feature>
<evidence type="ECO:0000256" key="1">
    <source>
        <dbReference type="SAM" id="Phobius"/>
    </source>
</evidence>
<dbReference type="InterPro" id="IPR037185">
    <property type="entry name" value="EmrE-like"/>
</dbReference>